<organism evidence="1">
    <name type="scientific">Hordeum vulgare subsp. vulgare</name>
    <name type="common">Domesticated barley</name>
    <dbReference type="NCBI Taxonomy" id="112509"/>
    <lineage>
        <taxon>Eukaryota</taxon>
        <taxon>Viridiplantae</taxon>
        <taxon>Streptophyta</taxon>
        <taxon>Embryophyta</taxon>
        <taxon>Tracheophyta</taxon>
        <taxon>Spermatophyta</taxon>
        <taxon>Magnoliopsida</taxon>
        <taxon>Liliopsida</taxon>
        <taxon>Poales</taxon>
        <taxon>Poaceae</taxon>
        <taxon>BOP clade</taxon>
        <taxon>Pooideae</taxon>
        <taxon>Triticodae</taxon>
        <taxon>Triticeae</taxon>
        <taxon>Hordeinae</taxon>
        <taxon>Hordeum</taxon>
    </lineage>
</organism>
<dbReference type="EMBL" id="AK355549">
    <property type="protein sequence ID" value="BAJ86768.1"/>
    <property type="molecule type" value="mRNA"/>
</dbReference>
<dbReference type="AlphaFoldDB" id="F2CV97"/>
<sequence length="42" mass="4670">MYLLGETVGMNSEVYVHRYSVSSHTKQIVLSCTPSVGSFKSF</sequence>
<name>F2CV97_HORVV</name>
<reference evidence="1" key="1">
    <citation type="journal article" date="2011" name="Plant Physiol.">
        <title>Comprehensive sequence analysis of 24,783 barley full-length cDNAs derived from 12 clone libraries.</title>
        <authorList>
            <person name="Matsumoto T."/>
            <person name="Tanaka T."/>
            <person name="Sakai H."/>
            <person name="Amano N."/>
            <person name="Kanamori H."/>
            <person name="Kurita K."/>
            <person name="Kikuta A."/>
            <person name="Kamiya K."/>
            <person name="Yamamoto M."/>
            <person name="Ikawa H."/>
            <person name="Fujii N."/>
            <person name="Hori K."/>
            <person name="Itoh T."/>
            <person name="Sato K."/>
        </authorList>
    </citation>
    <scope>NUCLEOTIDE SEQUENCE</scope>
</reference>
<protein>
    <submittedName>
        <fullName evidence="1">Predicted protein</fullName>
    </submittedName>
</protein>
<proteinExistence type="evidence at transcript level"/>
<accession>F2CV97</accession>
<evidence type="ECO:0000313" key="1">
    <source>
        <dbReference type="EMBL" id="BAJ86768.1"/>
    </source>
</evidence>